<dbReference type="GO" id="GO:0036104">
    <property type="term" value="P:Kdo2-lipid A biosynthetic process"/>
    <property type="evidence" value="ECO:0007669"/>
    <property type="project" value="UniProtKB-UniRule"/>
</dbReference>
<dbReference type="GO" id="GO:0008913">
    <property type="term" value="F:Kdo2-lipid IVA acyltransferase activity"/>
    <property type="evidence" value="ECO:0007669"/>
    <property type="project" value="UniProtKB-EC"/>
</dbReference>
<keyword evidence="4 9" id="KW-0812">Transmembrane</keyword>
<dbReference type="GO" id="GO:0009103">
    <property type="term" value="P:lipopolysaccharide biosynthetic process"/>
    <property type="evidence" value="ECO:0007669"/>
    <property type="project" value="UniProtKB-UniRule"/>
</dbReference>
<dbReference type="InterPro" id="IPR004960">
    <property type="entry name" value="LipA_acyltrans"/>
</dbReference>
<keyword evidence="8 9" id="KW-0012">Acyltransferase</keyword>
<evidence type="ECO:0000256" key="9">
    <source>
        <dbReference type="HAMAP-Rule" id="MF_01942"/>
    </source>
</evidence>
<comment type="similarity">
    <text evidence="9">Belongs to the LpxL/LpxM/LpxP family.</text>
</comment>
<evidence type="ECO:0000313" key="11">
    <source>
        <dbReference type="Proteomes" id="UP000192491"/>
    </source>
</evidence>
<dbReference type="GO" id="GO:0005886">
    <property type="term" value="C:plasma membrane"/>
    <property type="evidence" value="ECO:0007669"/>
    <property type="project" value="UniProtKB-SubCell"/>
</dbReference>
<dbReference type="Pfam" id="PF03279">
    <property type="entry name" value="Lip_A_acyltrans"/>
    <property type="match status" value="1"/>
</dbReference>
<dbReference type="InterPro" id="IPR011920">
    <property type="entry name" value="Lipid_A_LpxL_LpxP"/>
</dbReference>
<evidence type="ECO:0000256" key="1">
    <source>
        <dbReference type="ARBA" id="ARBA00022475"/>
    </source>
</evidence>
<dbReference type="PANTHER" id="PTHR30606:SF9">
    <property type="entry name" value="LIPID A BIOSYNTHESIS LAUROYLTRANSFERASE"/>
    <property type="match status" value="1"/>
</dbReference>
<dbReference type="UniPathway" id="UPA00360">
    <property type="reaction ID" value="UER00485"/>
</dbReference>
<keyword evidence="2 9" id="KW-0997">Cell inner membrane</keyword>
<evidence type="ECO:0000256" key="4">
    <source>
        <dbReference type="ARBA" id="ARBA00022692"/>
    </source>
</evidence>
<evidence type="ECO:0000256" key="8">
    <source>
        <dbReference type="ARBA" id="ARBA00023315"/>
    </source>
</evidence>
<keyword evidence="6 9" id="KW-1133">Transmembrane helix</keyword>
<evidence type="ECO:0000256" key="3">
    <source>
        <dbReference type="ARBA" id="ARBA00022679"/>
    </source>
</evidence>
<dbReference type="STRING" id="1123401.GCA_000621325_01236"/>
<dbReference type="HAMAP" id="MF_01942">
    <property type="entry name" value="Lipid_A_LpxL_LpxP"/>
    <property type="match status" value="1"/>
</dbReference>
<evidence type="ECO:0000256" key="6">
    <source>
        <dbReference type="ARBA" id="ARBA00022989"/>
    </source>
</evidence>
<dbReference type="GO" id="GO:0009245">
    <property type="term" value="P:lipid A biosynthetic process"/>
    <property type="evidence" value="ECO:0007669"/>
    <property type="project" value="InterPro"/>
</dbReference>
<dbReference type="PIRSF" id="PIRSF026649">
    <property type="entry name" value="MsbB"/>
    <property type="match status" value="1"/>
</dbReference>
<comment type="subcellular location">
    <subcellularLocation>
        <location evidence="9">Cell inner membrane</location>
        <topology evidence="9">Single-pass membrane protein</topology>
    </subcellularLocation>
</comment>
<evidence type="ECO:0000256" key="7">
    <source>
        <dbReference type="ARBA" id="ARBA00023136"/>
    </source>
</evidence>
<dbReference type="PANTHER" id="PTHR30606">
    <property type="entry name" value="LIPID A BIOSYNTHESIS LAUROYL ACYLTRANSFERASE"/>
    <property type="match status" value="1"/>
</dbReference>
<dbReference type="Proteomes" id="UP000192491">
    <property type="component" value="Unassembled WGS sequence"/>
</dbReference>
<comment type="caution">
    <text evidence="10">The sequence shown here is derived from an EMBL/GenBank/DDBJ whole genome shotgun (WGS) entry which is preliminary data.</text>
</comment>
<dbReference type="EC" id="2.3.1.241" evidence="9"/>
<keyword evidence="5 9" id="KW-0448">Lipopolysaccharide biosynthesis</keyword>
<reference evidence="10 11" key="1">
    <citation type="submission" date="2017-01" db="EMBL/GenBank/DDBJ databases">
        <title>Novel large sulfur bacteria in the metagenomes of groundwater-fed chemosynthetic microbial mats in the Lake Huron basin.</title>
        <authorList>
            <person name="Sharrar A.M."/>
            <person name="Flood B.E."/>
            <person name="Bailey J.V."/>
            <person name="Jones D.S."/>
            <person name="Biddanda B."/>
            <person name="Ruberg S.A."/>
            <person name="Marcus D.N."/>
            <person name="Dick G.J."/>
        </authorList>
    </citation>
    <scope>NUCLEOTIDE SEQUENCE [LARGE SCALE GENOMIC DNA]</scope>
    <source>
        <strain evidence="10">A8</strain>
    </source>
</reference>
<feature type="transmembrane region" description="Helical" evidence="9">
    <location>
        <begin position="12"/>
        <end position="28"/>
    </location>
</feature>
<proteinExistence type="inferred from homology"/>
<dbReference type="UniPathway" id="UPA00030"/>
<keyword evidence="7 9" id="KW-0472">Membrane</keyword>
<keyword evidence="3 9" id="KW-0808">Transferase</keyword>
<evidence type="ECO:0000313" key="10">
    <source>
        <dbReference type="EMBL" id="OQX07544.1"/>
    </source>
</evidence>
<keyword evidence="1 9" id="KW-1003">Cell membrane</keyword>
<comment type="catalytic activity">
    <reaction evidence="9">
        <text>an alpha-Kdo-(2-&gt;4)-alpha-Kdo-(2-&gt;6)-lipid IVA + a fatty acyl-[ACP] = an alpha-Kdo-(2-&gt;4)-alpha-Kdo-(2-&gt;6)-(acyl)-lipid IVA + holo-[ACP]</text>
        <dbReference type="Rhea" id="RHEA:69396"/>
        <dbReference type="Rhea" id="RHEA-COMP:9685"/>
        <dbReference type="Rhea" id="RHEA-COMP:14125"/>
        <dbReference type="ChEBI" id="CHEBI:64479"/>
        <dbReference type="ChEBI" id="CHEBI:138651"/>
        <dbReference type="ChEBI" id="CHEBI:176429"/>
        <dbReference type="ChEBI" id="CHEBI:176430"/>
        <dbReference type="EC" id="2.3.1.241"/>
    </reaction>
</comment>
<comment type="pathway">
    <text evidence="9">Bacterial outer membrane biogenesis; lipopolysaccharide biosynthesis.</text>
</comment>
<sequence length="317" mass="36693">MQRISGKQFLHPRYWLTWLGLGFLWLLVQLPWSMQMWLGKQFGLLMFYLLAKRRQICCINLELAFPELTPAERFQLNREHFISLGRGLLETALSWWGDDDALAKQTEIEGLEHLQTAMEHGGVVLLSAHFTSLELGGRLIAQHIPLHVIYRPHQNPLIEWRVARLRSKRYGKAISRDSIHDMLRSLQQGHVVWYAQDQNFGHKNSIFAPFFGVAAATNTATSRLAKLGKAQVVPFFTLRTATGYRLRFLPILENFPSEAILGDTTLINTIIEQQVRECPAQYLWTHRRYKDEPNGGNRYALYSKENRCKSHNTPWSP</sequence>
<dbReference type="NCBIfam" id="TIGR02207">
    <property type="entry name" value="lipid_A_htrB"/>
    <property type="match status" value="1"/>
</dbReference>
<evidence type="ECO:0000256" key="2">
    <source>
        <dbReference type="ARBA" id="ARBA00022519"/>
    </source>
</evidence>
<dbReference type="CDD" id="cd07984">
    <property type="entry name" value="LPLAT_LABLAT-like"/>
    <property type="match status" value="1"/>
</dbReference>
<dbReference type="EMBL" id="MTEJ01000206">
    <property type="protein sequence ID" value="OQX07544.1"/>
    <property type="molecule type" value="Genomic_DNA"/>
</dbReference>
<name>A0A1Y1QKD6_9GAMM</name>
<organism evidence="10 11">
    <name type="scientific">Thiothrix lacustris</name>
    <dbReference type="NCBI Taxonomy" id="525917"/>
    <lineage>
        <taxon>Bacteria</taxon>
        <taxon>Pseudomonadati</taxon>
        <taxon>Pseudomonadota</taxon>
        <taxon>Gammaproteobacteria</taxon>
        <taxon>Thiotrichales</taxon>
        <taxon>Thiotrichaceae</taxon>
        <taxon>Thiothrix</taxon>
    </lineage>
</organism>
<evidence type="ECO:0000256" key="5">
    <source>
        <dbReference type="ARBA" id="ARBA00022985"/>
    </source>
</evidence>
<comment type="pathway">
    <text evidence="9">Glycolipid biosynthesis; KDO(2)-lipid A biosynthesis; KDO(2)-lipid A from CMP-3-deoxy-D-manno-octulosonate and lipid IV(A): step 3/4.</text>
</comment>
<dbReference type="AlphaFoldDB" id="A0A1Y1QKD6"/>
<gene>
    <name evidence="9" type="primary">lpxL</name>
    <name evidence="10" type="ORF">BWK73_27720</name>
</gene>
<feature type="short sequence motif" description="HXXXXD motif" evidence="9">
    <location>
        <begin position="129"/>
        <end position="134"/>
    </location>
</feature>
<accession>A0A1Y1QKD6</accession>
<protein>
    <recommendedName>
        <fullName evidence="9">Lipid A biosynthesis acyltransferase</fullName>
        <ecNumber evidence="9">2.3.1.241</ecNumber>
    </recommendedName>
    <alternativeName>
        <fullName evidence="9">Kdo(2)-lipid IV(A) acyltransferase</fullName>
    </alternativeName>
</protein>
<comment type="function">
    <text evidence="9">Catalyzes the transfer of an acyl chain from an acyl-[acyl-carrier-protein] (ACP) to a Kdo(2)-lipid IV(A) to form a Kdo(2)-(acyl)-lipid IV(A).</text>
</comment>